<dbReference type="InterPro" id="IPR015943">
    <property type="entry name" value="WD40/YVTN_repeat-like_dom_sf"/>
</dbReference>
<dbReference type="Pfam" id="PF16819">
    <property type="entry name" value="DUF5074"/>
    <property type="match status" value="1"/>
</dbReference>
<sequence length="479" mass="53051">MKNLCNWLLILILIGTTACKDDNTPVELQAPVFELTDSIGQDRPVTVVPGETCQIKYLAEHINSITADNVPEGWQVNINEETTCIGITAPSASENVSKTFSLQLTAQGENRQTVTLSINFYLVTFDDPKGTFVLNEGNMTSENGSLLYITAEGYIVDNVYKRVNGTELGNVPQDMCQYNGKTYIISQNGNGNAMGAESDNDGMLVITDTRTLKKLKSYPKETLSPLDWPTHIAVIDEEHIYIRDNAGIWRMNENDASLTFIKGSEEAPKAPFAIVNGKVYTYYNQNFMTGLYEITPGNDQITNISVPFYSLYGITGIASAPDNCLWIMSTKFGGEISMNRYNPATQEDLERNYISEVPSVGSSGCAFATHGNTIYYASGTTIYRLDFRPDIDQDNKTPQDEILTDLSLLDEKAQIMYNGLGVNPTTGYVYANTLKGVGPFYTTNQLWVFDFAGSTGTPLFKFENYTRFPAGFFFIPCAV</sequence>
<dbReference type="Proteomes" id="UP000620874">
    <property type="component" value="Unassembled WGS sequence"/>
</dbReference>
<accession>A0ABR8Y7L2</accession>
<keyword evidence="2" id="KW-1185">Reference proteome</keyword>
<gene>
    <name evidence="1" type="ORF">H9625_06810</name>
</gene>
<comment type="caution">
    <text evidence="1">The sequence shown here is derived from an EMBL/GenBank/DDBJ whole genome shotgun (WGS) entry which is preliminary data.</text>
</comment>
<dbReference type="EMBL" id="JACSPP010000015">
    <property type="protein sequence ID" value="MBD8040159.1"/>
    <property type="molecule type" value="Genomic_DNA"/>
</dbReference>
<organism evidence="1 2">
    <name type="scientific">Phocaeicola intestinalis</name>
    <dbReference type="NCBI Taxonomy" id="2762212"/>
    <lineage>
        <taxon>Bacteria</taxon>
        <taxon>Pseudomonadati</taxon>
        <taxon>Bacteroidota</taxon>
        <taxon>Bacteroidia</taxon>
        <taxon>Bacteroidales</taxon>
        <taxon>Bacteroidaceae</taxon>
        <taxon>Phocaeicola</taxon>
    </lineage>
</organism>
<reference evidence="1 2" key="1">
    <citation type="submission" date="2020-08" db="EMBL/GenBank/DDBJ databases">
        <title>A Genomic Blueprint of the Chicken Gut Microbiome.</title>
        <authorList>
            <person name="Gilroy R."/>
            <person name="Ravi A."/>
            <person name="Getino M."/>
            <person name="Pursley I."/>
            <person name="Horton D.L."/>
            <person name="Alikhan N.-F."/>
            <person name="Baker D."/>
            <person name="Gharbi K."/>
            <person name="Hall N."/>
            <person name="Watson M."/>
            <person name="Adriaenssens E.M."/>
            <person name="Foster-Nyarko E."/>
            <person name="Jarju S."/>
            <person name="Secka A."/>
            <person name="Antonio M."/>
            <person name="Oren A."/>
            <person name="Chaudhuri R."/>
            <person name="La Ragione R.M."/>
            <person name="Hildebrand F."/>
            <person name="Pallen M.J."/>
        </authorList>
    </citation>
    <scope>NUCLEOTIDE SEQUENCE [LARGE SCALE GENOMIC DNA]</scope>
    <source>
        <strain evidence="1 2">Sa1CVN1</strain>
    </source>
</reference>
<evidence type="ECO:0000313" key="1">
    <source>
        <dbReference type="EMBL" id="MBD8040159.1"/>
    </source>
</evidence>
<name>A0ABR8Y7L2_9BACT</name>
<proteinExistence type="predicted"/>
<dbReference type="SUPFAM" id="SSF75011">
    <property type="entry name" value="3-carboxy-cis,cis-mucoante lactonizing enzyme"/>
    <property type="match status" value="1"/>
</dbReference>
<dbReference type="PROSITE" id="PS51257">
    <property type="entry name" value="PROKAR_LIPOPROTEIN"/>
    <property type="match status" value="1"/>
</dbReference>
<evidence type="ECO:0000313" key="2">
    <source>
        <dbReference type="Proteomes" id="UP000620874"/>
    </source>
</evidence>
<evidence type="ECO:0008006" key="3">
    <source>
        <dbReference type="Google" id="ProtNLM"/>
    </source>
</evidence>
<dbReference type="Gene3D" id="2.130.10.10">
    <property type="entry name" value="YVTN repeat-like/Quinoprotein amine dehydrogenase"/>
    <property type="match status" value="1"/>
</dbReference>
<dbReference type="InterPro" id="IPR031815">
    <property type="entry name" value="DUF5074"/>
</dbReference>
<dbReference type="RefSeq" id="WP_191763565.1">
    <property type="nucleotide sequence ID" value="NZ_JACSPP010000015.1"/>
</dbReference>
<protein>
    <recommendedName>
        <fullName evidence="3">DUF5074 domain-containing protein</fullName>
    </recommendedName>
</protein>